<keyword evidence="2" id="KW-1185">Reference proteome</keyword>
<organism evidence="1 2">
    <name type="scientific">Saccharomonospora azurea NA-128</name>
    <dbReference type="NCBI Taxonomy" id="882081"/>
    <lineage>
        <taxon>Bacteria</taxon>
        <taxon>Bacillati</taxon>
        <taxon>Actinomycetota</taxon>
        <taxon>Actinomycetes</taxon>
        <taxon>Pseudonocardiales</taxon>
        <taxon>Pseudonocardiaceae</taxon>
        <taxon>Saccharomonospora</taxon>
    </lineage>
</organism>
<dbReference type="OrthoDB" id="3556430at2"/>
<reference evidence="1 2" key="1">
    <citation type="journal article" date="2012" name="Stand. Genomic Sci.">
        <title>Genome sequence of the soil bacterium Saccharomonospora azurea type strain (NA-128(T)).</title>
        <authorList>
            <person name="Klenk H.P."/>
            <person name="Held B."/>
            <person name="Lucas S."/>
            <person name="Lapidus A."/>
            <person name="Copeland A."/>
            <person name="Hammon N."/>
            <person name="Pitluck S."/>
            <person name="Goodwin L.A."/>
            <person name="Han C."/>
            <person name="Tapia R."/>
            <person name="Brambilla E.M."/>
            <person name="Potter G."/>
            <person name="Land M."/>
            <person name="Ivanova N."/>
            <person name="Rohde M."/>
            <person name="Goker M."/>
            <person name="Detter J.C."/>
            <person name="Kyrpides N.C."/>
            <person name="Woyke T."/>
        </authorList>
    </citation>
    <scope>NUCLEOTIDE SEQUENCE [LARGE SCALE GENOMIC DNA]</scope>
    <source>
        <strain evidence="1 2">NA-128</strain>
    </source>
</reference>
<accession>H8G642</accession>
<proteinExistence type="predicted"/>
<dbReference type="EMBL" id="CM001466">
    <property type="protein sequence ID" value="EHY87202.1"/>
    <property type="molecule type" value="Genomic_DNA"/>
</dbReference>
<dbReference type="Proteomes" id="UP000004705">
    <property type="component" value="Chromosome"/>
</dbReference>
<protein>
    <submittedName>
        <fullName evidence="1">Uncharacterized protein</fullName>
    </submittedName>
</protein>
<evidence type="ECO:0000313" key="1">
    <source>
        <dbReference type="EMBL" id="EHY87202.1"/>
    </source>
</evidence>
<dbReference type="RefSeq" id="WP_005437828.1">
    <property type="nucleotide sequence ID" value="NZ_CM001466.1"/>
</dbReference>
<sequence length="104" mass="10747">MSIAPQTSSVGTGSTHVVGEPAHAIVFADGTTVEILSSYPVRPDADLHSLARAVEFACAHCREHCEATLVAVRDDCLLCPGCYAALDVVQAAPATEIPDARSAA</sequence>
<name>H8G642_9PSEU</name>
<evidence type="ECO:0000313" key="2">
    <source>
        <dbReference type="Proteomes" id="UP000004705"/>
    </source>
</evidence>
<dbReference type="AlphaFoldDB" id="H8G642"/>
<gene>
    <name evidence="1" type="ORF">SacazDRAFT_00215</name>
</gene>
<dbReference type="HOGENOM" id="CLU_2248161_0_0_11"/>